<dbReference type="AlphaFoldDB" id="A0A3P7QUD2"/>
<dbReference type="InterPro" id="IPR036179">
    <property type="entry name" value="Ig-like_dom_sf"/>
</dbReference>
<sequence>MPGGKFETQSRNGTHTLKISKIEMNEGETYEIDVAGLVGSCFVTVLEAEKRPVPFQIKGTRRGDPKPVILRNGKPIDESMKDLVEVVINGDVAEIKFKNPQLADTGKWALELGNSAGTALAPFELFVKDKPKAPKGPLEVKNVTSESLDLKWGQPEGGEGQPVKAYIVEVQEGRSGQWKKIAETKGTEFKVKDLKENGEYKFRVKAVNEVGESDPLTGDTVIAKNPY</sequence>
<accession>A0A3P7QUD2</accession>
<dbReference type="GO" id="GO:0031430">
    <property type="term" value="C:M band"/>
    <property type="evidence" value="ECO:0007669"/>
    <property type="project" value="TreeGrafter"/>
</dbReference>
<evidence type="ECO:0000259" key="3">
    <source>
        <dbReference type="PROSITE" id="PS50853"/>
    </source>
</evidence>
<evidence type="ECO:0000256" key="1">
    <source>
        <dbReference type="ARBA" id="ARBA00022737"/>
    </source>
</evidence>
<dbReference type="Pfam" id="PF00041">
    <property type="entry name" value="fn3"/>
    <property type="match status" value="1"/>
</dbReference>
<dbReference type="PANTHER" id="PTHR13817">
    <property type="entry name" value="TITIN"/>
    <property type="match status" value="1"/>
</dbReference>
<dbReference type="GO" id="GO:0045214">
    <property type="term" value="P:sarcomere organization"/>
    <property type="evidence" value="ECO:0007669"/>
    <property type="project" value="TreeGrafter"/>
</dbReference>
<protein>
    <recommendedName>
        <fullName evidence="3">Fibronectin type-III domain-containing protein</fullName>
    </recommendedName>
</protein>
<evidence type="ECO:0000313" key="5">
    <source>
        <dbReference type="Proteomes" id="UP000271889"/>
    </source>
</evidence>
<dbReference type="InterPro" id="IPR050964">
    <property type="entry name" value="Striated_Muscle_Regulatory"/>
</dbReference>
<dbReference type="PROSITE" id="PS50853">
    <property type="entry name" value="FN3"/>
    <property type="match status" value="1"/>
</dbReference>
<dbReference type="PRINTS" id="PR00014">
    <property type="entry name" value="FNTYPEIII"/>
</dbReference>
<dbReference type="CDD" id="cd00063">
    <property type="entry name" value="FN3"/>
    <property type="match status" value="1"/>
</dbReference>
<dbReference type="InterPro" id="IPR036116">
    <property type="entry name" value="FN3_sf"/>
</dbReference>
<gene>
    <name evidence="4" type="ORF">CGOC_LOCUS12941</name>
</gene>
<dbReference type="Proteomes" id="UP000271889">
    <property type="component" value="Unassembled WGS sequence"/>
</dbReference>
<feature type="domain" description="Fibronectin type-III" evidence="3">
    <location>
        <begin position="134"/>
        <end position="226"/>
    </location>
</feature>
<dbReference type="PANTHER" id="PTHR13817:SF151">
    <property type="entry name" value="TITIN"/>
    <property type="match status" value="1"/>
</dbReference>
<keyword evidence="5" id="KW-1185">Reference proteome</keyword>
<feature type="non-terminal residue" evidence="4">
    <location>
        <position position="227"/>
    </location>
</feature>
<dbReference type="InterPro" id="IPR013783">
    <property type="entry name" value="Ig-like_fold"/>
</dbReference>
<evidence type="ECO:0000256" key="2">
    <source>
        <dbReference type="ARBA" id="ARBA00023157"/>
    </source>
</evidence>
<dbReference type="SUPFAM" id="SSF48726">
    <property type="entry name" value="Immunoglobulin"/>
    <property type="match status" value="1"/>
</dbReference>
<reference evidence="4 5" key="1">
    <citation type="submission" date="2018-11" db="EMBL/GenBank/DDBJ databases">
        <authorList>
            <consortium name="Pathogen Informatics"/>
        </authorList>
    </citation>
    <scope>NUCLEOTIDE SEQUENCE [LARGE SCALE GENOMIC DNA]</scope>
</reference>
<dbReference type="Gene3D" id="2.60.40.10">
    <property type="entry name" value="Immunoglobulins"/>
    <property type="match status" value="2"/>
</dbReference>
<keyword evidence="2" id="KW-1015">Disulfide bond</keyword>
<dbReference type="SMART" id="SM00060">
    <property type="entry name" value="FN3"/>
    <property type="match status" value="1"/>
</dbReference>
<dbReference type="OrthoDB" id="504170at2759"/>
<dbReference type="SUPFAM" id="SSF49265">
    <property type="entry name" value="Fibronectin type III"/>
    <property type="match status" value="1"/>
</dbReference>
<dbReference type="FunFam" id="2.60.40.10:FF:000160">
    <property type="entry name" value="Titin a"/>
    <property type="match status" value="1"/>
</dbReference>
<keyword evidence="1" id="KW-0677">Repeat</keyword>
<dbReference type="EMBL" id="UYRV01127032">
    <property type="protein sequence ID" value="VDN35492.1"/>
    <property type="molecule type" value="Genomic_DNA"/>
</dbReference>
<name>A0A3P7QUD2_CYLGO</name>
<proteinExistence type="predicted"/>
<dbReference type="InterPro" id="IPR003961">
    <property type="entry name" value="FN3_dom"/>
</dbReference>
<evidence type="ECO:0000313" key="4">
    <source>
        <dbReference type="EMBL" id="VDN35492.1"/>
    </source>
</evidence>
<organism evidence="4 5">
    <name type="scientific">Cylicostephanus goldi</name>
    <name type="common">Nematode worm</name>
    <dbReference type="NCBI Taxonomy" id="71465"/>
    <lineage>
        <taxon>Eukaryota</taxon>
        <taxon>Metazoa</taxon>
        <taxon>Ecdysozoa</taxon>
        <taxon>Nematoda</taxon>
        <taxon>Chromadorea</taxon>
        <taxon>Rhabditida</taxon>
        <taxon>Rhabditina</taxon>
        <taxon>Rhabditomorpha</taxon>
        <taxon>Strongyloidea</taxon>
        <taxon>Strongylidae</taxon>
        <taxon>Cylicostephanus</taxon>
    </lineage>
</organism>